<dbReference type="AlphaFoldDB" id="A0A061S8Q6"/>
<protein>
    <submittedName>
        <fullName evidence="1">Uncharacterized protein</fullName>
    </submittedName>
</protein>
<organism evidence="1">
    <name type="scientific">Tetraselmis sp. GSL018</name>
    <dbReference type="NCBI Taxonomy" id="582737"/>
    <lineage>
        <taxon>Eukaryota</taxon>
        <taxon>Viridiplantae</taxon>
        <taxon>Chlorophyta</taxon>
        <taxon>core chlorophytes</taxon>
        <taxon>Chlorodendrophyceae</taxon>
        <taxon>Chlorodendrales</taxon>
        <taxon>Chlorodendraceae</taxon>
        <taxon>Tetraselmis</taxon>
    </lineage>
</organism>
<proteinExistence type="predicted"/>
<dbReference type="EMBL" id="GBEZ01006082">
    <property type="protein sequence ID" value="JAC79290.1"/>
    <property type="molecule type" value="Transcribed_RNA"/>
</dbReference>
<evidence type="ECO:0000313" key="1">
    <source>
        <dbReference type="EMBL" id="JAC79290.1"/>
    </source>
</evidence>
<reference evidence="1" key="1">
    <citation type="submission" date="2014-05" db="EMBL/GenBank/DDBJ databases">
        <title>The transcriptome of the halophilic microalga Tetraselmis sp. GSL018 isolated from the Great Salt Lake, Utah.</title>
        <authorList>
            <person name="Jinkerson R.E."/>
            <person name="D'Adamo S."/>
            <person name="Posewitz M.C."/>
        </authorList>
    </citation>
    <scope>NUCLEOTIDE SEQUENCE</scope>
    <source>
        <strain evidence="1">GSL018</strain>
    </source>
</reference>
<feature type="non-terminal residue" evidence="1">
    <location>
        <position position="74"/>
    </location>
</feature>
<sequence>RGGGESGGGGGERLRHTGEDQLIEHASLTCPCSAPWSPDSPTGGAFRPSPHRSAGRAICALTSAAAAARRCCRC</sequence>
<name>A0A061S8Q6_9CHLO</name>
<feature type="non-terminal residue" evidence="1">
    <location>
        <position position="1"/>
    </location>
</feature>
<accession>A0A061S8Q6</accession>
<gene>
    <name evidence="1" type="ORF">TSPGSL018_13074</name>
</gene>